<evidence type="ECO:0000256" key="4">
    <source>
        <dbReference type="ARBA" id="ARBA00022723"/>
    </source>
</evidence>
<keyword evidence="6 12" id="KW-0863">Zinc-finger</keyword>
<dbReference type="InterPro" id="IPR036236">
    <property type="entry name" value="Znf_C2H2_sf"/>
</dbReference>
<gene>
    <name evidence="16" type="ORF">ANANG_G00112180</name>
</gene>
<keyword evidence="4" id="KW-0479">Metal-binding</keyword>
<comment type="function">
    <text evidence="1">May be involved in transcriptional regulation.</text>
</comment>
<evidence type="ECO:0000256" key="11">
    <source>
        <dbReference type="ARBA" id="ARBA00023242"/>
    </source>
</evidence>
<feature type="domain" description="C2H2-type" evidence="15">
    <location>
        <begin position="502"/>
        <end position="529"/>
    </location>
</feature>
<comment type="caution">
    <text evidence="16">The sequence shown here is derived from an EMBL/GenBank/DDBJ whole genome shotgun (WGS) entry which is preliminary data.</text>
</comment>
<evidence type="ECO:0000256" key="7">
    <source>
        <dbReference type="ARBA" id="ARBA00022833"/>
    </source>
</evidence>
<keyword evidence="5" id="KW-0677">Repeat</keyword>
<dbReference type="SMART" id="SM00355">
    <property type="entry name" value="ZnF_C2H2"/>
    <property type="match status" value="5"/>
</dbReference>
<feature type="region of interest" description="Disordered" evidence="14">
    <location>
        <begin position="71"/>
        <end position="204"/>
    </location>
</feature>
<feature type="domain" description="C2H2-type" evidence="15">
    <location>
        <begin position="474"/>
        <end position="501"/>
    </location>
</feature>
<evidence type="ECO:0000256" key="9">
    <source>
        <dbReference type="ARBA" id="ARBA00023125"/>
    </source>
</evidence>
<dbReference type="InterPro" id="IPR013087">
    <property type="entry name" value="Znf_C2H2_type"/>
</dbReference>
<dbReference type="PANTHER" id="PTHR24388">
    <property type="entry name" value="ZINC FINGER PROTEIN"/>
    <property type="match status" value="1"/>
</dbReference>
<dbReference type="Gene3D" id="3.30.160.60">
    <property type="entry name" value="Classic Zinc Finger"/>
    <property type="match status" value="5"/>
</dbReference>
<evidence type="ECO:0000259" key="15">
    <source>
        <dbReference type="PROSITE" id="PS50157"/>
    </source>
</evidence>
<evidence type="ECO:0000256" key="12">
    <source>
        <dbReference type="PROSITE-ProRule" id="PRU00042"/>
    </source>
</evidence>
<dbReference type="InterPro" id="IPR050527">
    <property type="entry name" value="Snail/Krueppel_Znf"/>
</dbReference>
<evidence type="ECO:0000256" key="2">
    <source>
        <dbReference type="ARBA" id="ARBA00004123"/>
    </source>
</evidence>
<dbReference type="SUPFAM" id="SSF57667">
    <property type="entry name" value="beta-beta-alpha zinc fingers"/>
    <property type="match status" value="3"/>
</dbReference>
<proteinExistence type="inferred from homology"/>
<dbReference type="PROSITE" id="PS50157">
    <property type="entry name" value="ZINC_FINGER_C2H2_2"/>
    <property type="match status" value="5"/>
</dbReference>
<evidence type="ECO:0000256" key="13">
    <source>
        <dbReference type="SAM" id="Coils"/>
    </source>
</evidence>
<feature type="compositionally biased region" description="Basic and acidic residues" evidence="14">
    <location>
        <begin position="137"/>
        <end position="177"/>
    </location>
</feature>
<evidence type="ECO:0000256" key="10">
    <source>
        <dbReference type="ARBA" id="ARBA00023163"/>
    </source>
</evidence>
<feature type="coiled-coil region" evidence="13">
    <location>
        <begin position="34"/>
        <end position="61"/>
    </location>
</feature>
<dbReference type="FunFam" id="3.30.160.60:FF:000100">
    <property type="entry name" value="Zinc finger 45-like"/>
    <property type="match status" value="1"/>
</dbReference>
<reference evidence="16" key="1">
    <citation type="submission" date="2021-01" db="EMBL/GenBank/DDBJ databases">
        <title>A chromosome-scale assembly of European eel, Anguilla anguilla.</title>
        <authorList>
            <person name="Henkel C."/>
            <person name="Jong-Raadsen S.A."/>
            <person name="Dufour S."/>
            <person name="Weltzien F.-A."/>
            <person name="Palstra A.P."/>
            <person name="Pelster B."/>
            <person name="Spaink H.P."/>
            <person name="Van Den Thillart G.E."/>
            <person name="Jansen H."/>
            <person name="Zahm M."/>
            <person name="Klopp C."/>
            <person name="Cedric C."/>
            <person name="Louis A."/>
            <person name="Berthelot C."/>
            <person name="Parey E."/>
            <person name="Roest Crollius H."/>
            <person name="Montfort J."/>
            <person name="Robinson-Rechavi M."/>
            <person name="Bucao C."/>
            <person name="Bouchez O."/>
            <person name="Gislard M."/>
            <person name="Lluch J."/>
            <person name="Milhes M."/>
            <person name="Lampietro C."/>
            <person name="Lopez Roques C."/>
            <person name="Donnadieu C."/>
            <person name="Braasch I."/>
            <person name="Desvignes T."/>
            <person name="Postlethwait J."/>
            <person name="Bobe J."/>
            <person name="Guiguen Y."/>
            <person name="Dirks R."/>
        </authorList>
    </citation>
    <scope>NUCLEOTIDE SEQUENCE</scope>
    <source>
        <strain evidence="16">Tag_6206</strain>
        <tissue evidence="16">Liver</tissue>
    </source>
</reference>
<feature type="compositionally biased region" description="Polar residues" evidence="14">
    <location>
        <begin position="93"/>
        <end position="110"/>
    </location>
</feature>
<comment type="subcellular location">
    <subcellularLocation>
        <location evidence="2">Nucleus</location>
    </subcellularLocation>
</comment>
<evidence type="ECO:0000256" key="8">
    <source>
        <dbReference type="ARBA" id="ARBA00023015"/>
    </source>
</evidence>
<keyword evidence="10" id="KW-0804">Transcription</keyword>
<accession>A0A9D3RZH5</accession>
<dbReference type="GO" id="GO:0000981">
    <property type="term" value="F:DNA-binding transcription factor activity, RNA polymerase II-specific"/>
    <property type="evidence" value="ECO:0007669"/>
    <property type="project" value="TreeGrafter"/>
</dbReference>
<dbReference type="AlphaFoldDB" id="A0A9D3RZH5"/>
<dbReference type="FunFam" id="3.30.160.60:FF:000358">
    <property type="entry name" value="zinc finger protein 24"/>
    <property type="match status" value="2"/>
</dbReference>
<dbReference type="Pfam" id="PF00096">
    <property type="entry name" value="zf-C2H2"/>
    <property type="match status" value="4"/>
</dbReference>
<sequence>MSNCVAFHTQIASIMEVLANAAVAEICKLVDDGYAVLRLEMSQSQKENESLRRKLQVLELRVAQACNFAEKTRTKDSSVNNRPKRGSVFDKFQGSTTAESDSTPSGQSLLDTGLLSDGEPTAEDQDVLSGNSCADMEEGRTESVLIKEERVEEDRDPQREMNSREERLVEPSLDDGKLAAALGNRSPPSKGREEESDQQRTRRHVWEVSGPDTVLKTEPECSSVTERLQHRGAEHRPGGLSSLDSEFVMFERPGQLGSYCTQGGAVTETEDPCCSYSVETEPQSLSFHSELQSVATAAEESSGSFMSPLDSDMKVKVLEIGSGAADLKAEVSSDWTKDTMSAVGLLLNRHDCEGREGGKMAAESVSIAPIPNVLRESVAPSQFDIPGSNRFLPSDHGLAETQSGVGACHLTGVEKRKSVCRFCWKNFGSPSQLELHLRTHSVEKPFSCTQCGKQFAQSRTLRIHQSTHLSERRFLCPHCGKSFFSSRDLKKHQAVHTRERPFVCSLCRKSFVCLSQLKVHQNVHTGERPFGCAACGKSFSHPSNLKRHQRHHAGEPSWSEAQAEH</sequence>
<feature type="domain" description="C2H2-type" evidence="15">
    <location>
        <begin position="446"/>
        <end position="473"/>
    </location>
</feature>
<feature type="domain" description="C2H2-type" evidence="15">
    <location>
        <begin position="530"/>
        <end position="557"/>
    </location>
</feature>
<evidence type="ECO:0000256" key="5">
    <source>
        <dbReference type="ARBA" id="ARBA00022737"/>
    </source>
</evidence>
<dbReference type="GO" id="GO:0000978">
    <property type="term" value="F:RNA polymerase II cis-regulatory region sequence-specific DNA binding"/>
    <property type="evidence" value="ECO:0007669"/>
    <property type="project" value="TreeGrafter"/>
</dbReference>
<dbReference type="EMBL" id="JAFIRN010000005">
    <property type="protein sequence ID" value="KAG5849554.1"/>
    <property type="molecule type" value="Genomic_DNA"/>
</dbReference>
<dbReference type="FunFam" id="3.30.160.60:FF:000966">
    <property type="entry name" value="ZFP90 zinc finger protein"/>
    <property type="match status" value="1"/>
</dbReference>
<evidence type="ECO:0000256" key="3">
    <source>
        <dbReference type="ARBA" id="ARBA00006991"/>
    </source>
</evidence>
<keyword evidence="13" id="KW-0175">Coiled coil</keyword>
<organism evidence="16 17">
    <name type="scientific">Anguilla anguilla</name>
    <name type="common">European freshwater eel</name>
    <name type="synonym">Muraena anguilla</name>
    <dbReference type="NCBI Taxonomy" id="7936"/>
    <lineage>
        <taxon>Eukaryota</taxon>
        <taxon>Metazoa</taxon>
        <taxon>Chordata</taxon>
        <taxon>Craniata</taxon>
        <taxon>Vertebrata</taxon>
        <taxon>Euteleostomi</taxon>
        <taxon>Actinopterygii</taxon>
        <taxon>Neopterygii</taxon>
        <taxon>Teleostei</taxon>
        <taxon>Anguilliformes</taxon>
        <taxon>Anguillidae</taxon>
        <taxon>Anguilla</taxon>
    </lineage>
</organism>
<keyword evidence="11" id="KW-0539">Nucleus</keyword>
<dbReference type="GO" id="GO:0005634">
    <property type="term" value="C:nucleus"/>
    <property type="evidence" value="ECO:0007669"/>
    <property type="project" value="UniProtKB-SubCell"/>
</dbReference>
<keyword evidence="8" id="KW-0805">Transcription regulation</keyword>
<keyword evidence="7" id="KW-0862">Zinc</keyword>
<comment type="similarity">
    <text evidence="3">Belongs to the krueppel C2H2-type zinc-finger protein family.</text>
</comment>
<feature type="domain" description="C2H2-type" evidence="15">
    <location>
        <begin position="418"/>
        <end position="445"/>
    </location>
</feature>
<evidence type="ECO:0000256" key="6">
    <source>
        <dbReference type="ARBA" id="ARBA00022771"/>
    </source>
</evidence>
<dbReference type="Proteomes" id="UP001044222">
    <property type="component" value="Unassembled WGS sequence"/>
</dbReference>
<evidence type="ECO:0000256" key="1">
    <source>
        <dbReference type="ARBA" id="ARBA00003767"/>
    </source>
</evidence>
<evidence type="ECO:0000313" key="16">
    <source>
        <dbReference type="EMBL" id="KAG5849554.1"/>
    </source>
</evidence>
<dbReference type="PROSITE" id="PS00028">
    <property type="entry name" value="ZINC_FINGER_C2H2_1"/>
    <property type="match status" value="5"/>
</dbReference>
<evidence type="ECO:0000313" key="17">
    <source>
        <dbReference type="Proteomes" id="UP001044222"/>
    </source>
</evidence>
<evidence type="ECO:0000256" key="14">
    <source>
        <dbReference type="SAM" id="MobiDB-lite"/>
    </source>
</evidence>
<feature type="region of interest" description="Disordered" evidence="14">
    <location>
        <begin position="543"/>
        <end position="565"/>
    </location>
</feature>
<protein>
    <recommendedName>
        <fullName evidence="15">C2H2-type domain-containing protein</fullName>
    </recommendedName>
</protein>
<name>A0A9D3RZH5_ANGAN</name>
<keyword evidence="17" id="KW-1185">Reference proteome</keyword>
<feature type="compositionally biased region" description="Basic and acidic residues" evidence="14">
    <location>
        <begin position="190"/>
        <end position="204"/>
    </location>
</feature>
<dbReference type="GO" id="GO:0008270">
    <property type="term" value="F:zinc ion binding"/>
    <property type="evidence" value="ECO:0007669"/>
    <property type="project" value="UniProtKB-KW"/>
</dbReference>
<keyword evidence="9" id="KW-0238">DNA-binding</keyword>
<dbReference type="PANTHER" id="PTHR24388:SF104">
    <property type="entry name" value="AT-RICH BINDING PROTEIN-RELATED"/>
    <property type="match status" value="1"/>
</dbReference>